<organism evidence="7 8">
    <name type="scientific">Pigmentiphaga humi</name>
    <dbReference type="NCBI Taxonomy" id="2478468"/>
    <lineage>
        <taxon>Bacteria</taxon>
        <taxon>Pseudomonadati</taxon>
        <taxon>Pseudomonadota</taxon>
        <taxon>Betaproteobacteria</taxon>
        <taxon>Burkholderiales</taxon>
        <taxon>Alcaligenaceae</taxon>
        <taxon>Pigmentiphaga</taxon>
    </lineage>
</organism>
<dbReference type="RefSeq" id="WP_124079623.1">
    <property type="nucleotide sequence ID" value="NZ_UWPJ01000017.1"/>
</dbReference>
<feature type="transmembrane region" description="Helical" evidence="6">
    <location>
        <begin position="24"/>
        <end position="47"/>
    </location>
</feature>
<dbReference type="PANTHER" id="PTHR30250:SF11">
    <property type="entry name" value="O-ANTIGEN TRANSPORTER-RELATED"/>
    <property type="match status" value="1"/>
</dbReference>
<dbReference type="AlphaFoldDB" id="A0A3P4B231"/>
<keyword evidence="3 6" id="KW-0812">Transmembrane</keyword>
<feature type="transmembrane region" description="Helical" evidence="6">
    <location>
        <begin position="203"/>
        <end position="228"/>
    </location>
</feature>
<keyword evidence="8" id="KW-1185">Reference proteome</keyword>
<feature type="transmembrane region" description="Helical" evidence="6">
    <location>
        <begin position="138"/>
        <end position="158"/>
    </location>
</feature>
<proteinExistence type="predicted"/>
<dbReference type="InterPro" id="IPR050833">
    <property type="entry name" value="Poly_Biosynth_Transport"/>
</dbReference>
<comment type="subcellular location">
    <subcellularLocation>
        <location evidence="1">Cell membrane</location>
        <topology evidence="1">Multi-pass membrane protein</topology>
    </subcellularLocation>
</comment>
<dbReference type="PANTHER" id="PTHR30250">
    <property type="entry name" value="PST FAMILY PREDICTED COLANIC ACID TRANSPORTER"/>
    <property type="match status" value="1"/>
</dbReference>
<protein>
    <submittedName>
        <fullName evidence="7">Polysaccharide biosynthesis protein</fullName>
    </submittedName>
</protein>
<keyword evidence="4 6" id="KW-1133">Transmembrane helix</keyword>
<accession>A0A3P4B231</accession>
<dbReference type="Proteomes" id="UP000277294">
    <property type="component" value="Unassembled WGS sequence"/>
</dbReference>
<dbReference type="OrthoDB" id="5785171at2"/>
<sequence>MAVACSLLSSVVLARALGPDQYGLYALALSVVSMLALAVHLGLPNLVIRETGRALATEEFSLMRGIRVWAAGIMLCTGILVAGGFLAWLYIYPSLAEARRSAFLAAAPLIILLAIATVSSGVLTGLRKILWGVLPNQVVRPVLLSLAVLLWILLGRPIDAVNTMQMHTVVAALTIIIGLTAIRHYSPNLHKFRIALNKKNWQSALIPLTLVVAIQLISTNTDLILLAISVQDAEIGRYRIAVSIAQIAMFGMTVGQVVLQAHAAGLHATGQHDALQKIVKEASRLGFGLVALATLILIPFGKPLLGLVFGQQFALAATPLAIILIGKLITAYVGASEVMLAMGGEEKILLWANISSLVVKVLSCVILIPLYGVEGAAAATTLSTALAAVLTAVAVKRRLHLSTTAF</sequence>
<name>A0A3P4B231_9BURK</name>
<dbReference type="Pfam" id="PF01943">
    <property type="entry name" value="Polysacc_synt"/>
    <property type="match status" value="1"/>
</dbReference>
<keyword evidence="5 6" id="KW-0472">Membrane</keyword>
<evidence type="ECO:0000256" key="1">
    <source>
        <dbReference type="ARBA" id="ARBA00004651"/>
    </source>
</evidence>
<feature type="transmembrane region" description="Helical" evidence="6">
    <location>
        <begin position="348"/>
        <end position="370"/>
    </location>
</feature>
<feature type="transmembrane region" description="Helical" evidence="6">
    <location>
        <begin position="376"/>
        <end position="395"/>
    </location>
</feature>
<reference evidence="7 8" key="1">
    <citation type="submission" date="2018-10" db="EMBL/GenBank/DDBJ databases">
        <authorList>
            <person name="Criscuolo A."/>
        </authorList>
    </citation>
    <scope>NUCLEOTIDE SEQUENCE [LARGE SCALE GENOMIC DNA]</scope>
    <source>
        <strain evidence="7">DnA1</strain>
    </source>
</reference>
<dbReference type="InterPro" id="IPR002797">
    <property type="entry name" value="Polysacc_synth"/>
</dbReference>
<evidence type="ECO:0000256" key="2">
    <source>
        <dbReference type="ARBA" id="ARBA00022475"/>
    </source>
</evidence>
<feature type="transmembrane region" description="Helical" evidence="6">
    <location>
        <begin position="313"/>
        <end position="336"/>
    </location>
</feature>
<feature type="transmembrane region" description="Helical" evidence="6">
    <location>
        <begin position="68"/>
        <end position="91"/>
    </location>
</feature>
<gene>
    <name evidence="7" type="ORF">PIGHUM_02179</name>
</gene>
<evidence type="ECO:0000256" key="5">
    <source>
        <dbReference type="ARBA" id="ARBA00023136"/>
    </source>
</evidence>
<evidence type="ECO:0000313" key="7">
    <source>
        <dbReference type="EMBL" id="VCU70112.1"/>
    </source>
</evidence>
<dbReference type="EMBL" id="UWPJ01000017">
    <property type="protein sequence ID" value="VCU70112.1"/>
    <property type="molecule type" value="Genomic_DNA"/>
</dbReference>
<evidence type="ECO:0000313" key="8">
    <source>
        <dbReference type="Proteomes" id="UP000277294"/>
    </source>
</evidence>
<dbReference type="GO" id="GO:0005886">
    <property type="term" value="C:plasma membrane"/>
    <property type="evidence" value="ECO:0007669"/>
    <property type="project" value="UniProtKB-SubCell"/>
</dbReference>
<feature type="transmembrane region" description="Helical" evidence="6">
    <location>
        <begin position="164"/>
        <end position="182"/>
    </location>
</feature>
<keyword evidence="2" id="KW-1003">Cell membrane</keyword>
<feature type="transmembrane region" description="Helical" evidence="6">
    <location>
        <begin position="103"/>
        <end position="126"/>
    </location>
</feature>
<feature type="transmembrane region" description="Helical" evidence="6">
    <location>
        <begin position="240"/>
        <end position="261"/>
    </location>
</feature>
<evidence type="ECO:0000256" key="3">
    <source>
        <dbReference type="ARBA" id="ARBA00022692"/>
    </source>
</evidence>
<feature type="transmembrane region" description="Helical" evidence="6">
    <location>
        <begin position="282"/>
        <end position="301"/>
    </location>
</feature>
<evidence type="ECO:0000256" key="4">
    <source>
        <dbReference type="ARBA" id="ARBA00022989"/>
    </source>
</evidence>
<evidence type="ECO:0000256" key="6">
    <source>
        <dbReference type="SAM" id="Phobius"/>
    </source>
</evidence>